<dbReference type="Proteomes" id="UP000223025">
    <property type="component" value="Segment"/>
</dbReference>
<reference evidence="1 2" key="1">
    <citation type="submission" date="2017-06" db="EMBL/GenBank/DDBJ databases">
        <authorList>
            <person name="Kim H.J."/>
            <person name="Triplett B.A."/>
        </authorList>
    </citation>
    <scope>NUCLEOTIDE SEQUENCE [LARGE SCALE GENOMIC DNA]</scope>
</reference>
<dbReference type="RefSeq" id="YP_009611783.1">
    <property type="nucleotide sequence ID" value="NC_042013.1"/>
</dbReference>
<proteinExistence type="predicted"/>
<dbReference type="KEGG" id="vg:40088121"/>
<dbReference type="EMBL" id="MF403008">
    <property type="protein sequence ID" value="AUZ94915.1"/>
    <property type="molecule type" value="Genomic_DNA"/>
</dbReference>
<evidence type="ECO:0000313" key="2">
    <source>
        <dbReference type="Proteomes" id="UP000223025"/>
    </source>
</evidence>
<evidence type="ECO:0000313" key="1">
    <source>
        <dbReference type="EMBL" id="AUZ94915.1"/>
    </source>
</evidence>
<sequence length="79" mass="9254">MFALRNIHTQELIRFDTDVDGYYYVGYSNMDDGFWVVNDIAIATAFITKDNEPDIGSWLNPFDRNRFIDELEVVELTVK</sequence>
<organism evidence="1 2">
    <name type="scientific">Agrobacterium phage Atu_ph07</name>
    <dbReference type="NCBI Taxonomy" id="2024264"/>
    <lineage>
        <taxon>Viruses</taxon>
        <taxon>Duplodnaviria</taxon>
        <taxon>Heunggongvirae</taxon>
        <taxon>Uroviricota</taxon>
        <taxon>Caudoviricetes</taxon>
        <taxon>Polybotosvirus</taxon>
        <taxon>Polybotosvirus Atuph07</taxon>
    </lineage>
</organism>
<dbReference type="GeneID" id="40088121"/>
<name>A0A2L0UZG1_9CAUD</name>
<keyword evidence="2" id="KW-1185">Reference proteome</keyword>
<protein>
    <submittedName>
        <fullName evidence="1">Uncharacterized protein</fullName>
    </submittedName>
</protein>
<accession>A0A2L0UZG1</accession>